<dbReference type="PROSITE" id="PS00552">
    <property type="entry name" value="HTH_MERR_1"/>
    <property type="match status" value="1"/>
</dbReference>
<evidence type="ECO:0000313" key="4">
    <source>
        <dbReference type="Proteomes" id="UP000292003"/>
    </source>
</evidence>
<dbReference type="RefSeq" id="WP_130475774.1">
    <property type="nucleotide sequence ID" value="NZ_SFCC01000006.1"/>
</dbReference>
<dbReference type="SUPFAM" id="SSF46955">
    <property type="entry name" value="Putative DNA-binding domain"/>
    <property type="match status" value="1"/>
</dbReference>
<keyword evidence="4" id="KW-1185">Reference proteome</keyword>
<dbReference type="OrthoDB" id="5296483at2"/>
<evidence type="ECO:0000313" key="3">
    <source>
        <dbReference type="EMBL" id="RZQ63521.1"/>
    </source>
</evidence>
<dbReference type="InterPro" id="IPR047057">
    <property type="entry name" value="MerR_fam"/>
</dbReference>
<name>A0A4Q7J783_9PSEU</name>
<dbReference type="SMART" id="SM00422">
    <property type="entry name" value="HTH_MERR"/>
    <property type="match status" value="1"/>
</dbReference>
<feature type="domain" description="HTH merR-type" evidence="2">
    <location>
        <begin position="1"/>
        <end position="68"/>
    </location>
</feature>
<keyword evidence="1" id="KW-0238">DNA-binding</keyword>
<dbReference type="InterPro" id="IPR000551">
    <property type="entry name" value="MerR-type_HTH_dom"/>
</dbReference>
<dbReference type="AlphaFoldDB" id="A0A4Q7J783"/>
<dbReference type="Proteomes" id="UP000292003">
    <property type="component" value="Unassembled WGS sequence"/>
</dbReference>
<dbReference type="Pfam" id="PF13411">
    <property type="entry name" value="MerR_1"/>
    <property type="match status" value="1"/>
</dbReference>
<evidence type="ECO:0000256" key="1">
    <source>
        <dbReference type="ARBA" id="ARBA00023125"/>
    </source>
</evidence>
<evidence type="ECO:0000259" key="2">
    <source>
        <dbReference type="PROSITE" id="PS50937"/>
    </source>
</evidence>
<dbReference type="GO" id="GO:0003700">
    <property type="term" value="F:DNA-binding transcription factor activity"/>
    <property type="evidence" value="ECO:0007669"/>
    <property type="project" value="InterPro"/>
</dbReference>
<reference evidence="3 4" key="1">
    <citation type="submission" date="2019-02" db="EMBL/GenBank/DDBJ databases">
        <title>Draft genome sequence of Amycolatopsis sp. 8-3EHSu isolated from roots of Suaeda maritima.</title>
        <authorList>
            <person name="Duangmal K."/>
            <person name="Chantavorakit T."/>
        </authorList>
    </citation>
    <scope>NUCLEOTIDE SEQUENCE [LARGE SCALE GENOMIC DNA]</scope>
    <source>
        <strain evidence="3 4">8-3EHSu</strain>
    </source>
</reference>
<accession>A0A4Q7J783</accession>
<dbReference type="PANTHER" id="PTHR30204">
    <property type="entry name" value="REDOX-CYCLING DRUG-SENSING TRANSCRIPTIONAL ACTIVATOR SOXR"/>
    <property type="match status" value="1"/>
</dbReference>
<dbReference type="PANTHER" id="PTHR30204:SF97">
    <property type="entry name" value="MERR FAMILY REGULATORY PROTEIN"/>
    <property type="match status" value="1"/>
</dbReference>
<dbReference type="GO" id="GO:0003677">
    <property type="term" value="F:DNA binding"/>
    <property type="evidence" value="ECO:0007669"/>
    <property type="project" value="UniProtKB-KW"/>
</dbReference>
<protein>
    <submittedName>
        <fullName evidence="3">MerR family transcriptional regulator</fullName>
    </submittedName>
</protein>
<dbReference type="PROSITE" id="PS50937">
    <property type="entry name" value="HTH_MERR_2"/>
    <property type="match status" value="1"/>
</dbReference>
<proteinExistence type="predicted"/>
<gene>
    <name evidence="3" type="ORF">EWH70_13935</name>
</gene>
<dbReference type="InterPro" id="IPR009061">
    <property type="entry name" value="DNA-bd_dom_put_sf"/>
</dbReference>
<dbReference type="PRINTS" id="PR00040">
    <property type="entry name" value="HTHMERR"/>
</dbReference>
<dbReference type="Gene3D" id="1.10.1660.10">
    <property type="match status" value="1"/>
</dbReference>
<dbReference type="EMBL" id="SFCC01000006">
    <property type="protein sequence ID" value="RZQ63521.1"/>
    <property type="molecule type" value="Genomic_DNA"/>
</dbReference>
<organism evidence="3 4">
    <name type="scientific">Amycolatopsis suaedae</name>
    <dbReference type="NCBI Taxonomy" id="2510978"/>
    <lineage>
        <taxon>Bacteria</taxon>
        <taxon>Bacillati</taxon>
        <taxon>Actinomycetota</taxon>
        <taxon>Actinomycetes</taxon>
        <taxon>Pseudonocardiales</taxon>
        <taxon>Pseudonocardiaceae</taxon>
        <taxon>Amycolatopsis</taxon>
    </lineage>
</organism>
<sequence>MRIGELSQRAGVSVRSLRYYEEEGLLSPDRDENGYRRFTERDVATVTQIQLFYSAGLRSSRIAELLPCVAGVEDHVVPSAGLAEDLEQARHRLRGQIADLRTSLDIVDRVLAAAALQRAGMS</sequence>
<comment type="caution">
    <text evidence="3">The sequence shown here is derived from an EMBL/GenBank/DDBJ whole genome shotgun (WGS) entry which is preliminary data.</text>
</comment>